<gene>
    <name evidence="2" type="ORF">CEXT_745621</name>
</gene>
<sequence>MYSRSSRLAGSEGRKANPQPQDPLTSHRSGILIAGWHTKGIRGLPEVSIDYNVHIQRGLGKSQKGKETTKLHREQEGKGNHWDCSFYCSLDLFRYDRRL</sequence>
<protein>
    <submittedName>
        <fullName evidence="2">Uncharacterized protein</fullName>
    </submittedName>
</protein>
<dbReference type="Proteomes" id="UP001054945">
    <property type="component" value="Unassembled WGS sequence"/>
</dbReference>
<organism evidence="2 3">
    <name type="scientific">Caerostris extrusa</name>
    <name type="common">Bark spider</name>
    <name type="synonym">Caerostris bankana</name>
    <dbReference type="NCBI Taxonomy" id="172846"/>
    <lineage>
        <taxon>Eukaryota</taxon>
        <taxon>Metazoa</taxon>
        <taxon>Ecdysozoa</taxon>
        <taxon>Arthropoda</taxon>
        <taxon>Chelicerata</taxon>
        <taxon>Arachnida</taxon>
        <taxon>Araneae</taxon>
        <taxon>Araneomorphae</taxon>
        <taxon>Entelegynae</taxon>
        <taxon>Araneoidea</taxon>
        <taxon>Araneidae</taxon>
        <taxon>Caerostris</taxon>
    </lineage>
</organism>
<evidence type="ECO:0000256" key="1">
    <source>
        <dbReference type="SAM" id="MobiDB-lite"/>
    </source>
</evidence>
<evidence type="ECO:0000313" key="2">
    <source>
        <dbReference type="EMBL" id="GIX71658.1"/>
    </source>
</evidence>
<accession>A0AAV4MID1</accession>
<keyword evidence="3" id="KW-1185">Reference proteome</keyword>
<reference evidence="2 3" key="1">
    <citation type="submission" date="2021-06" db="EMBL/GenBank/DDBJ databases">
        <title>Caerostris extrusa draft genome.</title>
        <authorList>
            <person name="Kono N."/>
            <person name="Arakawa K."/>
        </authorList>
    </citation>
    <scope>NUCLEOTIDE SEQUENCE [LARGE SCALE GENOMIC DNA]</scope>
</reference>
<proteinExistence type="predicted"/>
<dbReference type="AlphaFoldDB" id="A0AAV4MID1"/>
<comment type="caution">
    <text evidence="2">The sequence shown here is derived from an EMBL/GenBank/DDBJ whole genome shotgun (WGS) entry which is preliminary data.</text>
</comment>
<name>A0AAV4MID1_CAEEX</name>
<feature type="compositionally biased region" description="Polar residues" evidence="1">
    <location>
        <begin position="18"/>
        <end position="28"/>
    </location>
</feature>
<dbReference type="EMBL" id="BPLR01019775">
    <property type="protein sequence ID" value="GIX71658.1"/>
    <property type="molecule type" value="Genomic_DNA"/>
</dbReference>
<evidence type="ECO:0000313" key="3">
    <source>
        <dbReference type="Proteomes" id="UP001054945"/>
    </source>
</evidence>
<feature type="region of interest" description="Disordered" evidence="1">
    <location>
        <begin position="1"/>
        <end position="29"/>
    </location>
</feature>